<gene>
    <name evidence="1" type="ORF">GCM10011487_63210</name>
</gene>
<reference evidence="2" key="1">
    <citation type="submission" date="2020-01" db="EMBL/GenBank/DDBJ databases">
        <title>'Steroidobacter agaridevorans' sp. nov., agar-degrading bacteria isolated from rhizosphere soils.</title>
        <authorList>
            <person name="Ikenaga M."/>
            <person name="Kataoka M."/>
            <person name="Murouchi A."/>
            <person name="Katsuragi S."/>
            <person name="Sakai M."/>
        </authorList>
    </citation>
    <scope>NUCLEOTIDE SEQUENCE [LARGE SCALE GENOMIC DNA]</scope>
    <source>
        <strain evidence="2">YU21-B</strain>
    </source>
</reference>
<dbReference type="SUPFAM" id="SSF48576">
    <property type="entry name" value="Terpenoid synthases"/>
    <property type="match status" value="1"/>
</dbReference>
<dbReference type="PANTHER" id="PTHR31480">
    <property type="entry name" value="BIFUNCTIONAL LYCOPENE CYCLASE/PHYTOENE SYNTHASE"/>
    <property type="match status" value="1"/>
</dbReference>
<dbReference type="InterPro" id="IPR002060">
    <property type="entry name" value="Squ/phyt_synthse"/>
</dbReference>
<dbReference type="Pfam" id="PF00494">
    <property type="entry name" value="SQS_PSY"/>
    <property type="match status" value="1"/>
</dbReference>
<protein>
    <submittedName>
        <fullName evidence="1">Transferase</fullName>
    </submittedName>
</protein>
<accession>A0A829YN44</accession>
<proteinExistence type="predicted"/>
<name>A0A829YN44_9GAMM</name>
<dbReference type="Proteomes" id="UP000445000">
    <property type="component" value="Unassembled WGS sequence"/>
</dbReference>
<keyword evidence="1" id="KW-0808">Transferase</keyword>
<keyword evidence="2" id="KW-1185">Reference proteome</keyword>
<dbReference type="GO" id="GO:0016765">
    <property type="term" value="F:transferase activity, transferring alkyl or aryl (other than methyl) groups"/>
    <property type="evidence" value="ECO:0007669"/>
    <property type="project" value="UniProtKB-ARBA"/>
</dbReference>
<evidence type="ECO:0000313" key="2">
    <source>
        <dbReference type="Proteomes" id="UP000445000"/>
    </source>
</evidence>
<dbReference type="RefSeq" id="WP_161815909.1">
    <property type="nucleotide sequence ID" value="NZ_BLJN01000008.1"/>
</dbReference>
<evidence type="ECO:0000313" key="1">
    <source>
        <dbReference type="EMBL" id="GFE84321.1"/>
    </source>
</evidence>
<dbReference type="EMBL" id="BLJN01000008">
    <property type="protein sequence ID" value="GFE84321.1"/>
    <property type="molecule type" value="Genomic_DNA"/>
</dbReference>
<dbReference type="AlphaFoldDB" id="A0A829YN44"/>
<dbReference type="InterPro" id="IPR008949">
    <property type="entry name" value="Isoprenoid_synthase_dom_sf"/>
</dbReference>
<organism evidence="1 2">
    <name type="scientific">Steroidobacter agaridevorans</name>
    <dbReference type="NCBI Taxonomy" id="2695856"/>
    <lineage>
        <taxon>Bacteria</taxon>
        <taxon>Pseudomonadati</taxon>
        <taxon>Pseudomonadota</taxon>
        <taxon>Gammaproteobacteria</taxon>
        <taxon>Steroidobacterales</taxon>
        <taxon>Steroidobacteraceae</taxon>
        <taxon>Steroidobacter</taxon>
    </lineage>
</organism>
<dbReference type="Gene3D" id="1.10.600.10">
    <property type="entry name" value="Farnesyl Diphosphate Synthase"/>
    <property type="match status" value="1"/>
</dbReference>
<comment type="caution">
    <text evidence="1">The sequence shown here is derived from an EMBL/GenBank/DDBJ whole genome shotgun (WGS) entry which is preliminary data.</text>
</comment>
<sequence length="277" mass="31485">MSTLDNELVNRTAPPGSMRYFALLYSPETSREIVQALYAIDTEIRESAKSASHDVAHTRLTWWRAETDRLINANPQHPATRVLLERTSGDRSVFNKLHEVLAAADMDLARMTFSNQQELRAYCSRSGGAIQELIATLLVRPEALDETTRAAANKLGVGIRMTEIVRDLRQDAYDGNVYLPLELLDKHELKNDHLRAREVDPKLKDALRSFRETAIVELDLPPRGPQSEHLRPIYVLAALHRKLLDHIAARNYDVATQRIELGPLQKPWTAWRAARRA</sequence>